<dbReference type="AlphaFoldDB" id="A0A9P8LV54"/>
<gene>
    <name evidence="1" type="ORF">SS50377_22248</name>
</gene>
<name>A0A9P8LV54_9EUKA</name>
<keyword evidence="2" id="KW-1185">Reference proteome</keyword>
<proteinExistence type="predicted"/>
<accession>A0A9P8LV54</accession>
<protein>
    <submittedName>
        <fullName evidence="1">Uncharacterized protein</fullName>
    </submittedName>
</protein>
<sequence>MNQLPYFVAQNDLDFNQRIQRSSIYLADLNEQEQKMFLISNLRSYIIDQPLLWVDQLNAAFSVITVCVPKGSQLLHLSNIQFQFIFECEQELVSVNIAQLVEFNKSHCIITDQKQVQHAELMEILQKTYINPINISMFQSSFNKYVAQHKNGLSNIIREQYAENCKYHCQLAIQQAKKDIYYDLQSLAIKSKRIEQLEQYIQKQQ</sequence>
<dbReference type="KEGG" id="ssao:94296271"/>
<dbReference type="RefSeq" id="XP_067765406.1">
    <property type="nucleotide sequence ID" value="XM_067906138.1"/>
</dbReference>
<reference evidence="1 2" key="1">
    <citation type="journal article" date="2014" name="PLoS Genet.">
        <title>The Genome of Spironucleus salmonicida Highlights a Fish Pathogen Adapted to Fluctuating Environments.</title>
        <authorList>
            <person name="Xu F."/>
            <person name="Jerlstrom-Hultqvist J."/>
            <person name="Einarsson E."/>
            <person name="Astvaldsson A."/>
            <person name="Svard S.G."/>
            <person name="Andersson J.O."/>
        </authorList>
    </citation>
    <scope>NUCLEOTIDE SEQUENCE [LARGE SCALE GENOMIC DNA]</scope>
    <source>
        <strain evidence="1 2">ATCC 50377</strain>
    </source>
</reference>
<evidence type="ECO:0000313" key="2">
    <source>
        <dbReference type="Proteomes" id="UP000018208"/>
    </source>
</evidence>
<dbReference type="GeneID" id="94296271"/>
<dbReference type="Proteomes" id="UP000018208">
    <property type="component" value="Unassembled WGS sequence"/>
</dbReference>
<evidence type="ECO:0000313" key="1">
    <source>
        <dbReference type="EMBL" id="KAH0574633.1"/>
    </source>
</evidence>
<dbReference type="EMBL" id="AUWU02000003">
    <property type="protein sequence ID" value="KAH0574633.1"/>
    <property type="molecule type" value="Genomic_DNA"/>
</dbReference>
<organism evidence="1 2">
    <name type="scientific">Spironucleus salmonicida</name>
    <dbReference type="NCBI Taxonomy" id="348837"/>
    <lineage>
        <taxon>Eukaryota</taxon>
        <taxon>Metamonada</taxon>
        <taxon>Diplomonadida</taxon>
        <taxon>Hexamitidae</taxon>
        <taxon>Hexamitinae</taxon>
        <taxon>Spironucleus</taxon>
    </lineage>
</organism>
<comment type="caution">
    <text evidence="1">The sequence shown here is derived from an EMBL/GenBank/DDBJ whole genome shotgun (WGS) entry which is preliminary data.</text>
</comment>